<evidence type="ECO:0000256" key="4">
    <source>
        <dbReference type="ARBA" id="ARBA00022722"/>
    </source>
</evidence>
<dbReference type="Pfam" id="PF02130">
    <property type="entry name" value="YbeY"/>
    <property type="match status" value="1"/>
</dbReference>
<dbReference type="AlphaFoldDB" id="A0A7L7KSX0"/>
<gene>
    <name evidence="9 10" type="primary">ybeY</name>
    <name evidence="10" type="ORF">G4Z02_09170</name>
</gene>
<keyword evidence="7 9" id="KW-0378">Hydrolase</keyword>
<dbReference type="KEGG" id="xcl:G4Z02_09170"/>
<dbReference type="GO" id="GO:0004222">
    <property type="term" value="F:metalloendopeptidase activity"/>
    <property type="evidence" value="ECO:0007669"/>
    <property type="project" value="InterPro"/>
</dbReference>
<dbReference type="InterPro" id="IPR002036">
    <property type="entry name" value="YbeY"/>
</dbReference>
<dbReference type="NCBIfam" id="TIGR00043">
    <property type="entry name" value="rRNA maturation RNase YbeY"/>
    <property type="match status" value="1"/>
</dbReference>
<dbReference type="GO" id="GO:0005737">
    <property type="term" value="C:cytoplasm"/>
    <property type="evidence" value="ECO:0007669"/>
    <property type="project" value="UniProtKB-SubCell"/>
</dbReference>
<comment type="function">
    <text evidence="9">Single strand-specific metallo-endoribonuclease involved in late-stage 70S ribosome quality control and in maturation of the 3' terminus of the 16S rRNA.</text>
</comment>
<dbReference type="SUPFAM" id="SSF55486">
    <property type="entry name" value="Metalloproteases ('zincins'), catalytic domain"/>
    <property type="match status" value="1"/>
</dbReference>
<comment type="similarity">
    <text evidence="1 9">Belongs to the endoribonuclease YbeY family.</text>
</comment>
<evidence type="ECO:0000256" key="9">
    <source>
        <dbReference type="HAMAP-Rule" id="MF_00009"/>
    </source>
</evidence>
<evidence type="ECO:0000256" key="3">
    <source>
        <dbReference type="ARBA" id="ARBA00022552"/>
    </source>
</evidence>
<keyword evidence="5 9" id="KW-0479">Metal-binding</keyword>
<keyword evidence="3 9" id="KW-0698">rRNA processing</keyword>
<dbReference type="PANTHER" id="PTHR46986:SF1">
    <property type="entry name" value="ENDORIBONUCLEASE YBEY, CHLOROPLASTIC"/>
    <property type="match status" value="1"/>
</dbReference>
<feature type="binding site" evidence="9">
    <location>
        <position position="116"/>
    </location>
    <ligand>
        <name>Zn(2+)</name>
        <dbReference type="ChEBI" id="CHEBI:29105"/>
        <note>catalytic</note>
    </ligand>
</feature>
<keyword evidence="8 9" id="KW-0862">Zinc</keyword>
<dbReference type="GO" id="GO:0006364">
    <property type="term" value="P:rRNA processing"/>
    <property type="evidence" value="ECO:0007669"/>
    <property type="project" value="UniProtKB-UniRule"/>
</dbReference>
<keyword evidence="2 9" id="KW-0690">Ribosome biogenesis</keyword>
<name>A0A7L7KSX0_9MOLU</name>
<dbReference type="PANTHER" id="PTHR46986">
    <property type="entry name" value="ENDORIBONUCLEASE YBEY, CHLOROPLASTIC"/>
    <property type="match status" value="1"/>
</dbReference>
<evidence type="ECO:0000256" key="7">
    <source>
        <dbReference type="ARBA" id="ARBA00022801"/>
    </source>
</evidence>
<feature type="binding site" evidence="9">
    <location>
        <position position="106"/>
    </location>
    <ligand>
        <name>Zn(2+)</name>
        <dbReference type="ChEBI" id="CHEBI:29105"/>
        <note>catalytic</note>
    </ligand>
</feature>
<dbReference type="InterPro" id="IPR023091">
    <property type="entry name" value="MetalPrtase_cat_dom_sf_prd"/>
</dbReference>
<keyword evidence="11" id="KW-1185">Reference proteome</keyword>
<keyword evidence="9" id="KW-0963">Cytoplasm</keyword>
<dbReference type="EC" id="3.1.-.-" evidence="9"/>
<feature type="binding site" evidence="9">
    <location>
        <position position="110"/>
    </location>
    <ligand>
        <name>Zn(2+)</name>
        <dbReference type="ChEBI" id="CHEBI:29105"/>
        <note>catalytic</note>
    </ligand>
</feature>
<dbReference type="GO" id="GO:0008270">
    <property type="term" value="F:zinc ion binding"/>
    <property type="evidence" value="ECO:0007669"/>
    <property type="project" value="UniProtKB-UniRule"/>
</dbReference>
<evidence type="ECO:0000256" key="6">
    <source>
        <dbReference type="ARBA" id="ARBA00022759"/>
    </source>
</evidence>
<dbReference type="EMBL" id="CP048914">
    <property type="protein sequence ID" value="QMS85911.1"/>
    <property type="molecule type" value="Genomic_DNA"/>
</dbReference>
<evidence type="ECO:0000313" key="10">
    <source>
        <dbReference type="EMBL" id="QMS85911.1"/>
    </source>
</evidence>
<evidence type="ECO:0000256" key="1">
    <source>
        <dbReference type="ARBA" id="ARBA00010875"/>
    </source>
</evidence>
<comment type="cofactor">
    <cofactor evidence="9">
        <name>Zn(2+)</name>
        <dbReference type="ChEBI" id="CHEBI:29105"/>
    </cofactor>
    <text evidence="9">Binds 1 zinc ion.</text>
</comment>
<accession>A0A7L7KSX0</accession>
<sequence>MKTMKINIVNYFSDQSYPVIERVLQIGSKMLKKESYSITIILVDDEEITALNSQYRDKSQPTDVLTFPDGYMHHLGDVFISMETCERQAIIYEHSLERELGFLAVHGLLHTLGYDHHTPEEETEMFQLQEQILQQANVVR</sequence>
<evidence type="ECO:0000256" key="2">
    <source>
        <dbReference type="ARBA" id="ARBA00022517"/>
    </source>
</evidence>
<protein>
    <recommendedName>
        <fullName evidence="9">Endoribonuclease YbeY</fullName>
        <ecNumber evidence="9">3.1.-.-</ecNumber>
    </recommendedName>
</protein>
<evidence type="ECO:0000313" key="11">
    <source>
        <dbReference type="Proteomes" id="UP000514720"/>
    </source>
</evidence>
<keyword evidence="4 9" id="KW-0540">Nuclease</keyword>
<dbReference type="Gene3D" id="3.40.390.30">
    <property type="entry name" value="Metalloproteases ('zincins'), catalytic domain"/>
    <property type="match status" value="1"/>
</dbReference>
<reference evidence="10 11" key="1">
    <citation type="submission" date="2020-02" db="EMBL/GenBank/DDBJ databases">
        <authorList>
            <person name="Zheng R.K."/>
            <person name="Sun C.M."/>
        </authorList>
    </citation>
    <scope>NUCLEOTIDE SEQUENCE [LARGE SCALE GENOMIC DNA]</scope>
    <source>
        <strain evidence="11">zrk13</strain>
    </source>
</reference>
<evidence type="ECO:0000256" key="8">
    <source>
        <dbReference type="ARBA" id="ARBA00022833"/>
    </source>
</evidence>
<keyword evidence="6 9" id="KW-0255">Endonuclease</keyword>
<dbReference type="GO" id="GO:0004521">
    <property type="term" value="F:RNA endonuclease activity"/>
    <property type="evidence" value="ECO:0007669"/>
    <property type="project" value="UniProtKB-UniRule"/>
</dbReference>
<comment type="subcellular location">
    <subcellularLocation>
        <location evidence="9">Cytoplasm</location>
    </subcellularLocation>
</comment>
<dbReference type="HAMAP" id="MF_00009">
    <property type="entry name" value="Endoribonucl_YbeY"/>
    <property type="match status" value="1"/>
</dbReference>
<dbReference type="Proteomes" id="UP000514720">
    <property type="component" value="Chromosome"/>
</dbReference>
<organism evidence="10 11">
    <name type="scientific">Candidatus Xianfuyuplasma coldseepsis</name>
    <dbReference type="NCBI Taxonomy" id="2782163"/>
    <lineage>
        <taxon>Bacteria</taxon>
        <taxon>Bacillati</taxon>
        <taxon>Mycoplasmatota</taxon>
        <taxon>Mollicutes</taxon>
        <taxon>Candidatus Izemoplasmatales</taxon>
        <taxon>Candidatus Izemoplasmataceae</taxon>
        <taxon>Candidatus Xianfuyuplasma</taxon>
    </lineage>
</organism>
<evidence type="ECO:0000256" key="5">
    <source>
        <dbReference type="ARBA" id="ARBA00022723"/>
    </source>
</evidence>
<proteinExistence type="inferred from homology"/>